<dbReference type="PANTHER" id="PTHR48019">
    <property type="entry name" value="SERUM RESPONSE FACTOR HOMOLOG"/>
    <property type="match status" value="1"/>
</dbReference>
<dbReference type="InterPro" id="IPR036879">
    <property type="entry name" value="TF_MADSbox_sf"/>
</dbReference>
<evidence type="ECO:0000256" key="6">
    <source>
        <dbReference type="SAM" id="Coils"/>
    </source>
</evidence>
<dbReference type="GO" id="GO:0046983">
    <property type="term" value="F:protein dimerization activity"/>
    <property type="evidence" value="ECO:0007669"/>
    <property type="project" value="InterPro"/>
</dbReference>
<dbReference type="AlphaFoldDB" id="A0A7J6EY73"/>
<evidence type="ECO:0000313" key="8">
    <source>
        <dbReference type="EMBL" id="KAF4363384.1"/>
    </source>
</evidence>
<protein>
    <recommendedName>
        <fullName evidence="7">MADS-box domain-containing protein</fullName>
    </recommendedName>
</protein>
<dbReference type="CDD" id="cd00266">
    <property type="entry name" value="MADS_SRF_like"/>
    <property type="match status" value="1"/>
</dbReference>
<evidence type="ECO:0000256" key="3">
    <source>
        <dbReference type="ARBA" id="ARBA00023125"/>
    </source>
</evidence>
<feature type="coiled-coil region" evidence="6">
    <location>
        <begin position="94"/>
        <end position="121"/>
    </location>
</feature>
<dbReference type="GO" id="GO:0000981">
    <property type="term" value="F:DNA-binding transcription factor activity, RNA polymerase II-specific"/>
    <property type="evidence" value="ECO:0007669"/>
    <property type="project" value="InterPro"/>
</dbReference>
<keyword evidence="5" id="KW-0539">Nucleus</keyword>
<comment type="subcellular location">
    <subcellularLocation>
        <location evidence="1">Nucleus</location>
    </subcellularLocation>
</comment>
<keyword evidence="6" id="KW-0175">Coiled coil</keyword>
<dbReference type="PROSITE" id="PS50066">
    <property type="entry name" value="MADS_BOX_2"/>
    <property type="match status" value="1"/>
</dbReference>
<evidence type="ECO:0000256" key="5">
    <source>
        <dbReference type="ARBA" id="ARBA00023242"/>
    </source>
</evidence>
<keyword evidence="2" id="KW-0805">Transcription regulation</keyword>
<keyword evidence="9" id="KW-1185">Reference proteome</keyword>
<keyword evidence="3" id="KW-0238">DNA-binding</keyword>
<dbReference type="GO" id="GO:0005634">
    <property type="term" value="C:nucleus"/>
    <property type="evidence" value="ECO:0007669"/>
    <property type="project" value="UniProtKB-SubCell"/>
</dbReference>
<dbReference type="EMBL" id="JAATIQ010000297">
    <property type="protein sequence ID" value="KAF4363384.1"/>
    <property type="molecule type" value="Genomic_DNA"/>
</dbReference>
<dbReference type="GO" id="GO:0045944">
    <property type="term" value="P:positive regulation of transcription by RNA polymerase II"/>
    <property type="evidence" value="ECO:0007669"/>
    <property type="project" value="InterPro"/>
</dbReference>
<feature type="domain" description="MADS-box" evidence="7">
    <location>
        <begin position="8"/>
        <end position="60"/>
    </location>
</feature>
<gene>
    <name evidence="8" type="ORF">G4B88_002131</name>
</gene>
<dbReference type="Pfam" id="PF00319">
    <property type="entry name" value="SRF-TF"/>
    <property type="match status" value="1"/>
</dbReference>
<dbReference type="PRINTS" id="PR00404">
    <property type="entry name" value="MADSDOMAIN"/>
</dbReference>
<dbReference type="InterPro" id="IPR002100">
    <property type="entry name" value="TF_MADSbox"/>
</dbReference>
<dbReference type="SUPFAM" id="SSF55455">
    <property type="entry name" value="SRF-like"/>
    <property type="match status" value="1"/>
</dbReference>
<evidence type="ECO:0000259" key="7">
    <source>
        <dbReference type="PROSITE" id="PS50066"/>
    </source>
</evidence>
<sequence>MNKKKVKMTRRTLLLKLIPNERARRVTFSKRKSGLIKKAYELSTLCDVKVCLIIKDSTNQPSNNPIATWPKDPHKVRSLINDYKIAKTTQKPSSKRLQNLTDFLKERINKVNKEIEKLCQSKEKSKGIVLGNGSKQEKLNGDQLCEFASELDNKMKQLNLRMRHLLSSHNDIKLQMLLQQHQMTSSSSKAPLFGMNYHNNNGSFTSLLNSNDYVFDKYYNGNGTNLFQEDQGGQHGQYYDLKINGSNNNNMLEFGGVGELQQNDENVMSQPLQPLMPSSVVDNTEWPYNQADSNMRFGPM</sequence>
<accession>A0A7J6EY73</accession>
<evidence type="ECO:0000313" key="9">
    <source>
        <dbReference type="Proteomes" id="UP000583929"/>
    </source>
</evidence>
<dbReference type="InterPro" id="IPR050142">
    <property type="entry name" value="MADS-box/MEF2_TF"/>
</dbReference>
<dbReference type="GO" id="GO:0000987">
    <property type="term" value="F:cis-regulatory region sequence-specific DNA binding"/>
    <property type="evidence" value="ECO:0007669"/>
    <property type="project" value="InterPro"/>
</dbReference>
<evidence type="ECO:0000256" key="1">
    <source>
        <dbReference type="ARBA" id="ARBA00004123"/>
    </source>
</evidence>
<proteinExistence type="predicted"/>
<dbReference type="SMART" id="SM00432">
    <property type="entry name" value="MADS"/>
    <property type="match status" value="1"/>
</dbReference>
<dbReference type="Gene3D" id="3.40.1810.10">
    <property type="entry name" value="Transcription factor, MADS-box"/>
    <property type="match status" value="1"/>
</dbReference>
<dbReference type="Proteomes" id="UP000583929">
    <property type="component" value="Unassembled WGS sequence"/>
</dbReference>
<organism evidence="8 9">
    <name type="scientific">Cannabis sativa</name>
    <name type="common">Hemp</name>
    <name type="synonym">Marijuana</name>
    <dbReference type="NCBI Taxonomy" id="3483"/>
    <lineage>
        <taxon>Eukaryota</taxon>
        <taxon>Viridiplantae</taxon>
        <taxon>Streptophyta</taxon>
        <taxon>Embryophyta</taxon>
        <taxon>Tracheophyta</taxon>
        <taxon>Spermatophyta</taxon>
        <taxon>Magnoliopsida</taxon>
        <taxon>eudicotyledons</taxon>
        <taxon>Gunneridae</taxon>
        <taxon>Pentapetalae</taxon>
        <taxon>rosids</taxon>
        <taxon>fabids</taxon>
        <taxon>Rosales</taxon>
        <taxon>Cannabaceae</taxon>
        <taxon>Cannabis</taxon>
    </lineage>
</organism>
<keyword evidence="4" id="KW-0804">Transcription</keyword>
<comment type="caution">
    <text evidence="8">The sequence shown here is derived from an EMBL/GenBank/DDBJ whole genome shotgun (WGS) entry which is preliminary data.</text>
</comment>
<name>A0A7J6EY73_CANSA</name>
<evidence type="ECO:0000256" key="2">
    <source>
        <dbReference type="ARBA" id="ARBA00023015"/>
    </source>
</evidence>
<reference evidence="8 9" key="1">
    <citation type="journal article" date="2020" name="bioRxiv">
        <title>Sequence and annotation of 42 cannabis genomes reveals extensive copy number variation in cannabinoid synthesis and pathogen resistance genes.</title>
        <authorList>
            <person name="Mckernan K.J."/>
            <person name="Helbert Y."/>
            <person name="Kane L.T."/>
            <person name="Ebling H."/>
            <person name="Zhang L."/>
            <person name="Liu B."/>
            <person name="Eaton Z."/>
            <person name="Mclaughlin S."/>
            <person name="Kingan S."/>
            <person name="Baybayan P."/>
            <person name="Concepcion G."/>
            <person name="Jordan M."/>
            <person name="Riva A."/>
            <person name="Barbazuk W."/>
            <person name="Harkins T."/>
        </authorList>
    </citation>
    <scope>NUCLEOTIDE SEQUENCE [LARGE SCALE GENOMIC DNA]</scope>
    <source>
        <strain evidence="9">cv. Jamaican Lion 4</strain>
        <tissue evidence="8">Leaf</tissue>
    </source>
</reference>
<evidence type="ECO:0000256" key="4">
    <source>
        <dbReference type="ARBA" id="ARBA00023163"/>
    </source>
</evidence>
<dbReference type="InterPro" id="IPR033897">
    <property type="entry name" value="SRF-like_MADS-box"/>
</dbReference>